<dbReference type="GO" id="GO:0005886">
    <property type="term" value="C:plasma membrane"/>
    <property type="evidence" value="ECO:0007669"/>
    <property type="project" value="TreeGrafter"/>
</dbReference>
<dbReference type="Pfam" id="PF07670">
    <property type="entry name" value="Gate"/>
    <property type="match status" value="1"/>
</dbReference>
<proteinExistence type="predicted"/>
<feature type="domain" description="Nucleoside transporter/FeoB GTPase Gate" evidence="2">
    <location>
        <begin position="31"/>
        <end position="126"/>
    </location>
</feature>
<dbReference type="AlphaFoldDB" id="A0A226BYU9"/>
<keyword evidence="4" id="KW-1185">Reference proteome</keyword>
<gene>
    <name evidence="3" type="ORF">CDO51_06085</name>
</gene>
<dbReference type="PANTHER" id="PTHR35793">
    <property type="entry name" value="INNER MEMBRANE PROTEIN YJIG"/>
    <property type="match status" value="1"/>
</dbReference>
<dbReference type="Proteomes" id="UP000214588">
    <property type="component" value="Unassembled WGS sequence"/>
</dbReference>
<evidence type="ECO:0000259" key="2">
    <source>
        <dbReference type="Pfam" id="PF07670"/>
    </source>
</evidence>
<reference evidence="3 4" key="1">
    <citation type="submission" date="2017-06" db="EMBL/GenBank/DDBJ databases">
        <title>Draft Genome Sequence of Natranaerobius trueperi halophilic, alkalithermophilic bacteria from soda lakes.</title>
        <authorList>
            <person name="Zhao B."/>
        </authorList>
    </citation>
    <scope>NUCLEOTIDE SEQUENCE [LARGE SCALE GENOMIC DNA]</scope>
    <source>
        <strain evidence="3 4">DSM 18760</strain>
    </source>
</reference>
<feature type="transmembrane region" description="Helical" evidence="1">
    <location>
        <begin position="72"/>
        <end position="92"/>
    </location>
</feature>
<feature type="transmembrane region" description="Helical" evidence="1">
    <location>
        <begin position="32"/>
        <end position="52"/>
    </location>
</feature>
<dbReference type="PANTHER" id="PTHR35793:SF2">
    <property type="entry name" value="INNER MEMBRANE PROTEIN YJIG"/>
    <property type="match status" value="1"/>
</dbReference>
<evidence type="ECO:0000256" key="1">
    <source>
        <dbReference type="SAM" id="Phobius"/>
    </source>
</evidence>
<protein>
    <recommendedName>
        <fullName evidence="2">Nucleoside transporter/FeoB GTPase Gate domain-containing protein</fullName>
    </recommendedName>
</protein>
<dbReference type="InterPro" id="IPR011642">
    <property type="entry name" value="Gate_dom"/>
</dbReference>
<name>A0A226BYU9_9FIRM</name>
<accession>A0A226BYU9</accession>
<evidence type="ECO:0000313" key="4">
    <source>
        <dbReference type="Proteomes" id="UP000214588"/>
    </source>
</evidence>
<dbReference type="NCBIfam" id="NF007811">
    <property type="entry name" value="PRK10519.1"/>
    <property type="match status" value="1"/>
</dbReference>
<keyword evidence="1" id="KW-0472">Membrane</keyword>
<feature type="transmembrane region" description="Helical" evidence="1">
    <location>
        <begin position="104"/>
        <end position="122"/>
    </location>
</feature>
<dbReference type="InterPro" id="IPR052549">
    <property type="entry name" value="SpmB"/>
</dbReference>
<keyword evidence="1" id="KW-0812">Transmembrane</keyword>
<dbReference type="EMBL" id="NIQC01000010">
    <property type="protein sequence ID" value="OWZ83952.1"/>
    <property type="molecule type" value="Genomic_DNA"/>
</dbReference>
<organism evidence="3 4">
    <name type="scientific">Natranaerobius trueperi</name>
    <dbReference type="NCBI Taxonomy" id="759412"/>
    <lineage>
        <taxon>Bacteria</taxon>
        <taxon>Bacillati</taxon>
        <taxon>Bacillota</taxon>
        <taxon>Clostridia</taxon>
        <taxon>Natranaerobiales</taxon>
        <taxon>Natranaerobiaceae</taxon>
        <taxon>Natranaerobius</taxon>
    </lineage>
</organism>
<comment type="caution">
    <text evidence="3">The sequence shown here is derived from an EMBL/GenBank/DDBJ whole genome shotgun (WGS) entry which is preliminary data.</text>
</comment>
<dbReference type="OrthoDB" id="9779080at2"/>
<feature type="transmembrane region" description="Helical" evidence="1">
    <location>
        <begin position="134"/>
        <end position="158"/>
    </location>
</feature>
<evidence type="ECO:0000313" key="3">
    <source>
        <dbReference type="EMBL" id="OWZ83952.1"/>
    </source>
</evidence>
<sequence length="162" mass="17326">MKVASPNKADRLITQVFVDGARKGWNVSINSMLPNVIMAFFIIQILETIGLLDLLSSAFGPVMALFGLPGEALAVLLGAFMSMGGGVGVAGGMFADGYLNAEHLLILFPGIFLMGSLIQYMGRMLGTGEVNTSHWPMLFVVSIINAVIAMLIMAWVMLPIFS</sequence>
<keyword evidence="1" id="KW-1133">Transmembrane helix</keyword>